<dbReference type="Gene3D" id="1.20.1530.20">
    <property type="match status" value="1"/>
</dbReference>
<keyword evidence="3 5" id="KW-1133">Transmembrane helix</keyword>
<evidence type="ECO:0000256" key="1">
    <source>
        <dbReference type="ARBA" id="ARBA00004141"/>
    </source>
</evidence>
<feature type="transmembrane region" description="Helical" evidence="5">
    <location>
        <begin position="159"/>
        <end position="184"/>
    </location>
</feature>
<sequence>MTEVLTVITQVGILSFVVAGMLGMGLSLSLREITAPLSDSRLVVGALVANFIVVPAAAIAIGRLLPMGDATSTAVILVGCCAGAPFLPTLAKLSHGSQPLAVGTMVLLMVVTVAFAPLVVPLAVDGAQVSARDIAQSLILFMLVPLAVGLLVRARYPHAADAVVAGCNQASTVGLSVGIVSALLVTWREVFASVGSWVFIGTVLIIVVGLAAGWVGGLGHESGDRMVLGLAAAQRNISAALVIAASLGGDVVVQTLVAALTLPIVLILMASEIGKRNEPARG</sequence>
<evidence type="ECO:0000256" key="2">
    <source>
        <dbReference type="ARBA" id="ARBA00022692"/>
    </source>
</evidence>
<name>A0ABZ2MD55_9MICO</name>
<proteinExistence type="predicted"/>
<keyword evidence="7" id="KW-1185">Reference proteome</keyword>
<evidence type="ECO:0000256" key="4">
    <source>
        <dbReference type="ARBA" id="ARBA00023136"/>
    </source>
</evidence>
<reference evidence="6 7" key="1">
    <citation type="submission" date="2024-02" db="EMBL/GenBank/DDBJ databases">
        <title>Janibacter sp. nov., isolated from gut of marine sandworm.</title>
        <authorList>
            <person name="Kim B."/>
            <person name="Jun M.O."/>
            <person name="Shin N.-R."/>
        </authorList>
    </citation>
    <scope>NUCLEOTIDE SEQUENCE [LARGE SCALE GENOMIC DNA]</scope>
    <source>
        <strain evidence="6 7">A1S7</strain>
    </source>
</reference>
<organism evidence="6 7">
    <name type="scientific">Janibacter alittae</name>
    <dbReference type="NCBI Taxonomy" id="3115209"/>
    <lineage>
        <taxon>Bacteria</taxon>
        <taxon>Bacillati</taxon>
        <taxon>Actinomycetota</taxon>
        <taxon>Actinomycetes</taxon>
        <taxon>Micrococcales</taxon>
        <taxon>Intrasporangiaceae</taxon>
        <taxon>Janibacter</taxon>
    </lineage>
</organism>
<protein>
    <submittedName>
        <fullName evidence="6">Bile acid:sodium symporter</fullName>
    </submittedName>
</protein>
<dbReference type="RefSeq" id="WP_338747694.1">
    <property type="nucleotide sequence ID" value="NZ_CP144913.1"/>
</dbReference>
<feature type="transmembrane region" description="Helical" evidence="5">
    <location>
        <begin position="134"/>
        <end position="152"/>
    </location>
</feature>
<evidence type="ECO:0000256" key="5">
    <source>
        <dbReference type="SAM" id="Phobius"/>
    </source>
</evidence>
<keyword evidence="2 5" id="KW-0812">Transmembrane</keyword>
<feature type="transmembrane region" description="Helical" evidence="5">
    <location>
        <begin position="70"/>
        <end position="88"/>
    </location>
</feature>
<gene>
    <name evidence="6" type="ORF">V1351_08310</name>
</gene>
<keyword evidence="4 5" id="KW-0472">Membrane</keyword>
<accession>A0ABZ2MD55</accession>
<dbReference type="InterPro" id="IPR002657">
    <property type="entry name" value="BilAc:Na_symport/Acr3"/>
</dbReference>
<evidence type="ECO:0000313" key="7">
    <source>
        <dbReference type="Proteomes" id="UP001382727"/>
    </source>
</evidence>
<dbReference type="Proteomes" id="UP001382727">
    <property type="component" value="Chromosome"/>
</dbReference>
<feature type="transmembrane region" description="Helical" evidence="5">
    <location>
        <begin position="6"/>
        <end position="30"/>
    </location>
</feature>
<dbReference type="Pfam" id="PF01758">
    <property type="entry name" value="SBF"/>
    <property type="match status" value="1"/>
</dbReference>
<feature type="transmembrane region" description="Helical" evidence="5">
    <location>
        <begin position="190"/>
        <end position="215"/>
    </location>
</feature>
<evidence type="ECO:0000313" key="6">
    <source>
        <dbReference type="EMBL" id="WXB74979.1"/>
    </source>
</evidence>
<dbReference type="PANTHER" id="PTHR10361:SF28">
    <property type="entry name" value="P3 PROTEIN-RELATED"/>
    <property type="match status" value="1"/>
</dbReference>
<comment type="subcellular location">
    <subcellularLocation>
        <location evidence="1">Membrane</location>
        <topology evidence="1">Multi-pass membrane protein</topology>
    </subcellularLocation>
</comment>
<dbReference type="EMBL" id="CP144913">
    <property type="protein sequence ID" value="WXB74979.1"/>
    <property type="molecule type" value="Genomic_DNA"/>
</dbReference>
<dbReference type="InterPro" id="IPR038770">
    <property type="entry name" value="Na+/solute_symporter_sf"/>
</dbReference>
<feature type="transmembrane region" description="Helical" evidence="5">
    <location>
        <begin position="100"/>
        <end position="122"/>
    </location>
</feature>
<evidence type="ECO:0000256" key="3">
    <source>
        <dbReference type="ARBA" id="ARBA00022989"/>
    </source>
</evidence>
<dbReference type="PANTHER" id="PTHR10361">
    <property type="entry name" value="SODIUM-BILE ACID COTRANSPORTER"/>
    <property type="match status" value="1"/>
</dbReference>
<feature type="transmembrane region" description="Helical" evidence="5">
    <location>
        <begin position="251"/>
        <end position="271"/>
    </location>
</feature>
<dbReference type="InterPro" id="IPR004710">
    <property type="entry name" value="Bilac:Na_transpt"/>
</dbReference>
<feature type="transmembrane region" description="Helical" evidence="5">
    <location>
        <begin position="42"/>
        <end position="64"/>
    </location>
</feature>